<accession>A0ABT0U5N4</accession>
<protein>
    <submittedName>
        <fullName evidence="2">ABC transporter substrate-binding protein</fullName>
    </submittedName>
</protein>
<dbReference type="EMBL" id="JAMQBK010000042">
    <property type="protein sequence ID" value="MCM2372156.1"/>
    <property type="molecule type" value="Genomic_DNA"/>
</dbReference>
<proteinExistence type="predicted"/>
<feature type="compositionally biased region" description="Basic and acidic residues" evidence="1">
    <location>
        <begin position="1"/>
        <end position="12"/>
    </location>
</feature>
<dbReference type="Gene3D" id="3.40.190.10">
    <property type="entry name" value="Periplasmic binding protein-like II"/>
    <property type="match status" value="1"/>
</dbReference>
<name>A0ABT0U5N4_9BACT</name>
<sequence>MRFPDRSGERPHRSPTPSDLPRREWLAGAISVISLAGCRSETQTTDSSASPRRTDVPLRIVWVGDESETEILRRTWGSISEQPLDIRLVDAPRPKPDADSAADAKLNLGRELFDKAGAADVIIYPVAMMSELVAEKRLMPLLTRSEAAKKQTVDQTDDDAAALLANSDTSPIPVALRIATSFSGERLATPLGGYLPALVLGEESQNIALDDWDAYEAFVKSSGGACCEPTAPTWAGSMYLWRLASSLTATWLFERESLQPLFSEPEYVAVLEQMRRTVKQSADASKGRTPGEIYNAVMRGELLGGIGFPQPNHARATAESANDGGGTVTLASLPAGSSSKRLEQTQLGLRLDPSRGMVDPFMLVGSLAASCRQTAAADTFLNWISGGQGSEPLYRGISSIVDTRTAPSESTNNPLENYRGWLNTQLSNASFVTTLQLIGAAEYYDVLDEVVRSCVHGDQSAQDACAELTDRWARLHRKYDLPTQKRTWRRAQGLS</sequence>
<reference evidence="2 3" key="1">
    <citation type="journal article" date="2022" name="Syst. Appl. Microbiol.">
        <title>Rhodopirellula aestuarii sp. nov., a novel member of the genus Rhodopirellula isolated from brackish sediments collected in the Tagus River estuary, Portugal.</title>
        <authorList>
            <person name="Vitorino I.R."/>
            <person name="Klimek D."/>
            <person name="Calusinska M."/>
            <person name="Lobo-da-Cunha A."/>
            <person name="Vasconcelos V."/>
            <person name="Lage O.M."/>
        </authorList>
    </citation>
    <scope>NUCLEOTIDE SEQUENCE [LARGE SCALE GENOMIC DNA]</scope>
    <source>
        <strain evidence="2 3">ICT_H3.1</strain>
    </source>
</reference>
<keyword evidence="3" id="KW-1185">Reference proteome</keyword>
<evidence type="ECO:0000313" key="3">
    <source>
        <dbReference type="Proteomes" id="UP001202961"/>
    </source>
</evidence>
<dbReference type="Proteomes" id="UP001202961">
    <property type="component" value="Unassembled WGS sequence"/>
</dbReference>
<organism evidence="2 3">
    <name type="scientific">Aporhodopirellula aestuarii</name>
    <dbReference type="NCBI Taxonomy" id="2950107"/>
    <lineage>
        <taxon>Bacteria</taxon>
        <taxon>Pseudomonadati</taxon>
        <taxon>Planctomycetota</taxon>
        <taxon>Planctomycetia</taxon>
        <taxon>Pirellulales</taxon>
        <taxon>Pirellulaceae</taxon>
        <taxon>Aporhodopirellula</taxon>
    </lineage>
</organism>
<gene>
    <name evidence="2" type="ORF">NB063_16240</name>
</gene>
<dbReference type="RefSeq" id="WP_250929791.1">
    <property type="nucleotide sequence ID" value="NZ_JAMQBK010000042.1"/>
</dbReference>
<feature type="region of interest" description="Disordered" evidence="1">
    <location>
        <begin position="1"/>
        <end position="22"/>
    </location>
</feature>
<dbReference type="SUPFAM" id="SSF53850">
    <property type="entry name" value="Periplasmic binding protein-like II"/>
    <property type="match status" value="1"/>
</dbReference>
<evidence type="ECO:0000256" key="1">
    <source>
        <dbReference type="SAM" id="MobiDB-lite"/>
    </source>
</evidence>
<evidence type="ECO:0000313" key="2">
    <source>
        <dbReference type="EMBL" id="MCM2372156.1"/>
    </source>
</evidence>
<comment type="caution">
    <text evidence="2">The sequence shown here is derived from an EMBL/GenBank/DDBJ whole genome shotgun (WGS) entry which is preliminary data.</text>
</comment>